<protein>
    <submittedName>
        <fullName evidence="5">Dihydrodipicolinate synthase family protein</fullName>
    </submittedName>
</protein>
<keyword evidence="3" id="KW-0704">Schiff base</keyword>
<keyword evidence="2 4" id="KW-0456">Lyase</keyword>
<sequence length="311" mass="32583">MSVPLPTGGVIPPLVTPRTSDGALDLAALEDVVEHLVAGGVSGLFVLGSSGEVAFLSDADREVILRETVRVSAGRVPVLAGVNDMSTARVIEQIRLAERAGVDALVATAPFYVLPSDREIEEHFRLLAASTPLPIYAYDVPVRVHRKLSPELLVRLGLDGVIAGVKDSSGDDVSFRRLVAQNRAAGKPLVLFTGHEVVVDGALLAGADGVVPGLGNVDPRRYVDLVAAARADDWATARRLQEELNELFEIVFQAQGVGGEAAGLGAFKTALVELGIIGSNRMSAPVPSLSGDAADRIREIVARSAVPVAAR</sequence>
<dbReference type="Proteomes" id="UP001321486">
    <property type="component" value="Chromosome"/>
</dbReference>
<keyword evidence="6" id="KW-1185">Reference proteome</keyword>
<dbReference type="SMART" id="SM01130">
    <property type="entry name" value="DHDPS"/>
    <property type="match status" value="1"/>
</dbReference>
<evidence type="ECO:0000256" key="1">
    <source>
        <dbReference type="ARBA" id="ARBA00007592"/>
    </source>
</evidence>
<dbReference type="PANTHER" id="PTHR12128">
    <property type="entry name" value="DIHYDRODIPICOLINATE SYNTHASE"/>
    <property type="match status" value="1"/>
</dbReference>
<reference evidence="6" key="1">
    <citation type="journal article" date="2019" name="Int. J. Syst. Evol. Microbiol.">
        <title>The Global Catalogue of Microorganisms (GCM) 10K type strain sequencing project: providing services to taxonomists for standard genome sequencing and annotation.</title>
        <authorList>
            <consortium name="The Broad Institute Genomics Platform"/>
            <consortium name="The Broad Institute Genome Sequencing Center for Infectious Disease"/>
            <person name="Wu L."/>
            <person name="Ma J."/>
        </authorList>
    </citation>
    <scope>NUCLEOTIDE SEQUENCE [LARGE SCALE GENOMIC DNA]</scope>
    <source>
        <strain evidence="6">NBRC 108728</strain>
    </source>
</reference>
<dbReference type="CDD" id="cd00408">
    <property type="entry name" value="DHDPS-like"/>
    <property type="match status" value="1"/>
</dbReference>
<dbReference type="PROSITE" id="PS00666">
    <property type="entry name" value="DHDPS_2"/>
    <property type="match status" value="1"/>
</dbReference>
<dbReference type="PRINTS" id="PR00146">
    <property type="entry name" value="DHPICSNTHASE"/>
</dbReference>
<dbReference type="SUPFAM" id="SSF51569">
    <property type="entry name" value="Aldolase"/>
    <property type="match status" value="1"/>
</dbReference>
<evidence type="ECO:0000256" key="3">
    <source>
        <dbReference type="ARBA" id="ARBA00023270"/>
    </source>
</evidence>
<dbReference type="PIRSF" id="PIRSF001365">
    <property type="entry name" value="DHDPS"/>
    <property type="match status" value="1"/>
</dbReference>
<organism evidence="5 6">
    <name type="scientific">Frondihabitans sucicola</name>
    <dbReference type="NCBI Taxonomy" id="1268041"/>
    <lineage>
        <taxon>Bacteria</taxon>
        <taxon>Bacillati</taxon>
        <taxon>Actinomycetota</taxon>
        <taxon>Actinomycetes</taxon>
        <taxon>Micrococcales</taxon>
        <taxon>Microbacteriaceae</taxon>
        <taxon>Frondihabitans</taxon>
    </lineage>
</organism>
<evidence type="ECO:0000256" key="2">
    <source>
        <dbReference type="ARBA" id="ARBA00023239"/>
    </source>
</evidence>
<dbReference type="Pfam" id="PF00701">
    <property type="entry name" value="DHDPS"/>
    <property type="match status" value="1"/>
</dbReference>
<evidence type="ECO:0000313" key="6">
    <source>
        <dbReference type="Proteomes" id="UP001321486"/>
    </source>
</evidence>
<comment type="similarity">
    <text evidence="1 4">Belongs to the DapA family.</text>
</comment>
<evidence type="ECO:0000313" key="5">
    <source>
        <dbReference type="EMBL" id="BDZ49377.1"/>
    </source>
</evidence>
<dbReference type="InterPro" id="IPR002220">
    <property type="entry name" value="DapA-like"/>
</dbReference>
<dbReference type="Gene3D" id="3.20.20.70">
    <property type="entry name" value="Aldolase class I"/>
    <property type="match status" value="1"/>
</dbReference>
<dbReference type="InterPro" id="IPR013785">
    <property type="entry name" value="Aldolase_TIM"/>
</dbReference>
<dbReference type="RefSeq" id="WP_286346182.1">
    <property type="nucleotide sequence ID" value="NZ_AP027732.1"/>
</dbReference>
<dbReference type="EMBL" id="AP027732">
    <property type="protein sequence ID" value="BDZ49377.1"/>
    <property type="molecule type" value="Genomic_DNA"/>
</dbReference>
<name>A0ABN6XWH3_9MICO</name>
<evidence type="ECO:0000256" key="4">
    <source>
        <dbReference type="PIRNR" id="PIRNR001365"/>
    </source>
</evidence>
<dbReference type="InterPro" id="IPR020625">
    <property type="entry name" value="Schiff_base-form_aldolases_AS"/>
</dbReference>
<proteinExistence type="inferred from homology"/>
<gene>
    <name evidence="5" type="ORF">GCM10025867_16180</name>
</gene>
<dbReference type="PANTHER" id="PTHR12128:SF66">
    <property type="entry name" value="4-HYDROXY-2-OXOGLUTARATE ALDOLASE, MITOCHONDRIAL"/>
    <property type="match status" value="1"/>
</dbReference>
<accession>A0ABN6XWH3</accession>